<proteinExistence type="predicted"/>
<sequence>MITKAELINQPYSGQYKEKIYDISSPWNSQNWSWIKFTNDDLTEWCGNFRGFPRDVAISNKYNIVLVLTSDYLFKLDCFSEELVEYESHPQYRSLTVTPLGDFVLADYYDIEIIKSNLEDKIPVHSPIKMDNIQLHGWSNNKLSIICDEFLTGNHHVELELDGETFEITFK</sequence>
<keyword evidence="2" id="KW-1185">Reference proteome</keyword>
<name>A0ABT5W7X9_9BACL</name>
<reference evidence="1 2" key="1">
    <citation type="submission" date="2023-01" db="EMBL/GenBank/DDBJ databases">
        <title>Genome-based reclassification of Anoxybacillus geothermalis as a later heterotypic synonym of Anoxybacillus rupiensis.</title>
        <authorList>
            <person name="Inan Bektas K."/>
            <person name="Canakci S."/>
            <person name="Belduz A.A."/>
            <person name="Guler H.H."/>
        </authorList>
    </citation>
    <scope>NUCLEOTIDE SEQUENCE [LARGE SCALE GENOMIC DNA]</scope>
    <source>
        <strain evidence="1 2">DSM 17127</strain>
    </source>
</reference>
<accession>A0ABT5W7X9</accession>
<evidence type="ECO:0000313" key="2">
    <source>
        <dbReference type="Proteomes" id="UP001213979"/>
    </source>
</evidence>
<comment type="caution">
    <text evidence="1">The sequence shown here is derived from an EMBL/GenBank/DDBJ whole genome shotgun (WGS) entry which is preliminary data.</text>
</comment>
<evidence type="ECO:0000313" key="1">
    <source>
        <dbReference type="EMBL" id="MDE8565442.1"/>
    </source>
</evidence>
<dbReference type="EMBL" id="JAQOTG010000023">
    <property type="protein sequence ID" value="MDE8565442.1"/>
    <property type="molecule type" value="Genomic_DNA"/>
</dbReference>
<organism evidence="1 2">
    <name type="scientific">Anoxybacteroides rupiense</name>
    <dbReference type="NCBI Taxonomy" id="311460"/>
    <lineage>
        <taxon>Bacteria</taxon>
        <taxon>Bacillati</taxon>
        <taxon>Bacillota</taxon>
        <taxon>Bacilli</taxon>
        <taxon>Bacillales</taxon>
        <taxon>Anoxybacillaceae</taxon>
        <taxon>Anoxybacteroides</taxon>
    </lineage>
</organism>
<protein>
    <submittedName>
        <fullName evidence="1">Uncharacterized protein</fullName>
    </submittedName>
</protein>
<gene>
    <name evidence="1" type="ORF">PNH38_16460</name>
</gene>
<dbReference type="RefSeq" id="WP_159719802.1">
    <property type="nucleotide sequence ID" value="NZ_JACIDF010000006.1"/>
</dbReference>
<dbReference type="Proteomes" id="UP001213979">
    <property type="component" value="Unassembled WGS sequence"/>
</dbReference>